<dbReference type="InterPro" id="IPR052719">
    <property type="entry name" value="CvpA-like"/>
</dbReference>
<reference evidence="6 7" key="1">
    <citation type="journal article" date="2000" name="Nature">
        <title>The genome sequence of the plant pathogen Xylella fastidiosa.</title>
        <authorList>
            <person name="Simpson A.J."/>
            <person name="Reinach F.C."/>
            <person name="Arruda P."/>
            <person name="Abreu F.A."/>
            <person name="Acencio M."/>
            <person name="Alvarenga R."/>
            <person name="Alves L.M."/>
            <person name="Araya J.E."/>
            <person name="Baia G.S."/>
            <person name="Baptista C.S."/>
            <person name="Barros M.H."/>
            <person name="Bonaccorsi E.D."/>
            <person name="Bordin S."/>
            <person name="Bove J.M."/>
            <person name="Briones M.R."/>
            <person name="Bueno M.R."/>
            <person name="Camargo A.A."/>
            <person name="Camargo L.E."/>
            <person name="Carraro D.M."/>
            <person name="Carrer H."/>
            <person name="Colauto N.B."/>
            <person name="Colombo C."/>
            <person name="Costa F.F."/>
            <person name="Costa M.C."/>
            <person name="Costa-Neto C.M."/>
            <person name="Coutinho L.L."/>
            <person name="Cristofani M."/>
            <person name="Dias-Neto E."/>
            <person name="Docena C."/>
            <person name="El-Dorry H."/>
            <person name="Facincani A.P."/>
            <person name="Ferreira A.J."/>
            <person name="Ferreira V.C."/>
            <person name="Ferro J.A."/>
            <person name="Fraga J.S."/>
            <person name="Franca S.C."/>
            <person name="Franco M.C."/>
            <person name="Frohme M."/>
            <person name="Furlan L.R."/>
            <person name="Garnier M."/>
            <person name="Goldman G.H."/>
            <person name="Goldman M.H."/>
            <person name="Gomes S.L."/>
            <person name="Gruber A."/>
            <person name="Ho P.L."/>
            <person name="Hoheisel J.D."/>
            <person name="Junqueira M.L."/>
            <person name="Kemper E.L."/>
            <person name="Kitajima J.P."/>
            <person name="Krieger J.E."/>
            <person name="Kuramae E.E."/>
            <person name="Laigret F."/>
            <person name="Lambais M.R."/>
            <person name="Leite L.C."/>
            <person name="Lemos E.G."/>
            <person name="Lemos M.V."/>
            <person name="Lopes S.A."/>
            <person name="Lopes C.R."/>
            <person name="Machado J.A."/>
            <person name="Machado M.A."/>
            <person name="Madeira A.M."/>
            <person name="Madeira H.M."/>
            <person name="Marino C.L."/>
            <person name="Marques M.V."/>
            <person name="Martins E.A."/>
            <person name="Martins E.M."/>
            <person name="Matsukuma A.Y."/>
            <person name="Menck C.F."/>
            <person name="Miracca E.C."/>
            <person name="Miyaki C.Y."/>
            <person name="Monteriro-Vitorello C.B."/>
            <person name="Moon D.H."/>
            <person name="Nagai M.A."/>
            <person name="Nascimento A.L."/>
            <person name="Netto L.E."/>
            <person name="Nhani A.Jr."/>
            <person name="Nobrega F.G."/>
            <person name="Nunes L.R."/>
            <person name="Oliveira M.A."/>
            <person name="de Oliveira M.C."/>
            <person name="de Oliveira R.C."/>
            <person name="Palmieri D.A."/>
            <person name="Paris A."/>
            <person name="Peixoto B.R."/>
            <person name="Pereira G.A."/>
            <person name="Pereira H.A.Jr."/>
            <person name="Pesquero J.B."/>
            <person name="Quaggio R.B."/>
            <person name="Roberto P.G."/>
            <person name="Rodrigues V."/>
            <person name="de M Rosa A.J."/>
            <person name="de Rosa V.E.Jr."/>
            <person name="de Sa R.G."/>
            <person name="Santelli R.V."/>
            <person name="Sawasaki H.E."/>
            <person name="da Silva A.C."/>
            <person name="da Silva A.M."/>
            <person name="da Silva F.R."/>
            <person name="da Silva W.A.Jr."/>
            <person name="da Silveira J.F."/>
            <person name="Silvestri M.L."/>
            <person name="Siqueira W.J."/>
            <person name="de Souza A.A."/>
            <person name="de Souza A.P."/>
            <person name="Terenzi M.F."/>
            <person name="Truffi D."/>
            <person name="Tsai S.M."/>
            <person name="Tsuhako M.H."/>
            <person name="Vallada H."/>
            <person name="Van Sluys M.A."/>
            <person name="Verjovski-Almeida S."/>
            <person name="Vettore A.L."/>
            <person name="Zago M.A."/>
            <person name="Zatz M."/>
            <person name="Meidanis J."/>
            <person name="Setubal J.C."/>
        </authorList>
    </citation>
    <scope>NUCLEOTIDE SEQUENCE [LARGE SCALE GENOMIC DNA]</scope>
    <source>
        <strain evidence="6 7">9a5c</strain>
    </source>
</reference>
<dbReference type="PANTHER" id="PTHR36926">
    <property type="entry name" value="COLICIN V PRODUCTION PROTEIN"/>
    <property type="match status" value="1"/>
</dbReference>
<organism evidence="6 7">
    <name type="scientific">Xylella fastidiosa (strain 9a5c)</name>
    <dbReference type="NCBI Taxonomy" id="160492"/>
    <lineage>
        <taxon>Bacteria</taxon>
        <taxon>Pseudomonadati</taxon>
        <taxon>Pseudomonadota</taxon>
        <taxon>Gammaproteobacteria</taxon>
        <taxon>Lysobacterales</taxon>
        <taxon>Lysobacteraceae</taxon>
        <taxon>Xylella</taxon>
    </lineage>
</organism>
<dbReference type="STRING" id="160492.XF_1948"/>
<gene>
    <name evidence="6" type="ordered locus">XF_1948</name>
</gene>
<dbReference type="PIR" id="B82618">
    <property type="entry name" value="B82618"/>
</dbReference>
<name>Q9PC37_XYLFA</name>
<dbReference type="GO" id="GO:0009403">
    <property type="term" value="P:toxin biosynthetic process"/>
    <property type="evidence" value="ECO:0007669"/>
    <property type="project" value="InterPro"/>
</dbReference>
<dbReference type="eggNOG" id="COG1286">
    <property type="taxonomic scope" value="Bacteria"/>
</dbReference>
<dbReference type="AlphaFoldDB" id="Q9PC37"/>
<dbReference type="Proteomes" id="UP000000812">
    <property type="component" value="Chromosome"/>
</dbReference>
<dbReference type="EMBL" id="AE003849">
    <property type="protein sequence ID" value="AAF84750.1"/>
    <property type="molecule type" value="Genomic_DNA"/>
</dbReference>
<evidence type="ECO:0000256" key="2">
    <source>
        <dbReference type="ARBA" id="ARBA00022692"/>
    </source>
</evidence>
<accession>Q9PC37</accession>
<evidence type="ECO:0000256" key="1">
    <source>
        <dbReference type="ARBA" id="ARBA00004141"/>
    </source>
</evidence>
<sequence length="233" mass="25638">MIDLILAIIILVSALLGLLRGFVSIIISTSSWLLASWATFEFGNTASHWLASHGVPSTTEILCGYALVFIGTLMTVGAVGMLMHAGINAIRLNNIDRIFGFALGTFRGGFIACVLLLMIGYTPLAHEPVWRNSRLVPLLQPGVSWMRAKLPQRSSPLTPQRLPFTRPMINRMGLINISVSDDNQLNSRVFTPPLCLVMNTINRITFQSNLSSTGQQPLISNYMYAGEHNLLQI</sequence>
<dbReference type="KEGG" id="xfa:XF_1948"/>
<protein>
    <submittedName>
        <fullName evidence="6">Colicin V production protein</fullName>
    </submittedName>
</protein>
<dbReference type="Pfam" id="PF02674">
    <property type="entry name" value="Colicin_V"/>
    <property type="match status" value="1"/>
</dbReference>
<proteinExistence type="predicted"/>
<dbReference type="GO" id="GO:0016020">
    <property type="term" value="C:membrane"/>
    <property type="evidence" value="ECO:0007669"/>
    <property type="project" value="UniProtKB-SubCell"/>
</dbReference>
<keyword evidence="2 5" id="KW-0812">Transmembrane</keyword>
<dbReference type="PANTHER" id="PTHR36926:SF1">
    <property type="entry name" value="COLICIN V PRODUCTION PROTEIN"/>
    <property type="match status" value="1"/>
</dbReference>
<evidence type="ECO:0000256" key="5">
    <source>
        <dbReference type="SAM" id="Phobius"/>
    </source>
</evidence>
<feature type="transmembrane region" description="Helical" evidence="5">
    <location>
        <begin position="65"/>
        <end position="86"/>
    </location>
</feature>
<dbReference type="RefSeq" id="WP_010894410.1">
    <property type="nucleotide sequence ID" value="NC_002488.3"/>
</dbReference>
<keyword evidence="4 5" id="KW-0472">Membrane</keyword>
<evidence type="ECO:0000256" key="3">
    <source>
        <dbReference type="ARBA" id="ARBA00022989"/>
    </source>
</evidence>
<evidence type="ECO:0000313" key="7">
    <source>
        <dbReference type="Proteomes" id="UP000000812"/>
    </source>
</evidence>
<keyword evidence="3 5" id="KW-1133">Transmembrane helix</keyword>
<comment type="subcellular location">
    <subcellularLocation>
        <location evidence="1">Membrane</location>
        <topology evidence="1">Multi-pass membrane protein</topology>
    </subcellularLocation>
</comment>
<dbReference type="InterPro" id="IPR003825">
    <property type="entry name" value="Colicin-V_CvpA"/>
</dbReference>
<evidence type="ECO:0000313" key="6">
    <source>
        <dbReference type="EMBL" id="AAF84750.1"/>
    </source>
</evidence>
<evidence type="ECO:0000256" key="4">
    <source>
        <dbReference type="ARBA" id="ARBA00023136"/>
    </source>
</evidence>
<feature type="transmembrane region" description="Helical" evidence="5">
    <location>
        <begin position="98"/>
        <end position="121"/>
    </location>
</feature>
<dbReference type="HOGENOM" id="CLU_092720_2_3_6"/>